<keyword evidence="1" id="KW-0067">ATP-binding</keyword>
<dbReference type="GO" id="GO:0016747">
    <property type="term" value="F:acyltransferase activity, transferring groups other than amino-acyl groups"/>
    <property type="evidence" value="ECO:0007669"/>
    <property type="project" value="InterPro"/>
</dbReference>
<dbReference type="InterPro" id="IPR000182">
    <property type="entry name" value="GNAT_dom"/>
</dbReference>
<feature type="region of interest" description="Disordered" evidence="2">
    <location>
        <begin position="1"/>
        <end position="25"/>
    </location>
</feature>
<gene>
    <name evidence="5" type="ORF">CGZ93_09985</name>
</gene>
<accession>A0A255H514</accession>
<organism evidence="5 6">
    <name type="scientific">Enemella dayhoffiae</name>
    <dbReference type="NCBI Taxonomy" id="2016507"/>
    <lineage>
        <taxon>Bacteria</taxon>
        <taxon>Bacillati</taxon>
        <taxon>Actinomycetota</taxon>
        <taxon>Actinomycetes</taxon>
        <taxon>Propionibacteriales</taxon>
        <taxon>Propionibacteriaceae</taxon>
        <taxon>Enemella</taxon>
    </lineage>
</organism>
<evidence type="ECO:0000256" key="1">
    <source>
        <dbReference type="PROSITE-ProRule" id="PRU00409"/>
    </source>
</evidence>
<dbReference type="GO" id="GO:0046872">
    <property type="term" value="F:metal ion binding"/>
    <property type="evidence" value="ECO:0007669"/>
    <property type="project" value="InterPro"/>
</dbReference>
<dbReference type="PROSITE" id="PS51186">
    <property type="entry name" value="GNAT"/>
    <property type="match status" value="1"/>
</dbReference>
<dbReference type="GO" id="GO:0005737">
    <property type="term" value="C:cytoplasm"/>
    <property type="evidence" value="ECO:0007669"/>
    <property type="project" value="TreeGrafter"/>
</dbReference>
<dbReference type="InterPro" id="IPR017534">
    <property type="entry name" value="GNAT-acetyltransferase"/>
</dbReference>
<dbReference type="NCBIfam" id="TIGR03103">
    <property type="entry name" value="trio_acet_GNAT"/>
    <property type="match status" value="1"/>
</dbReference>
<dbReference type="EMBL" id="NMVQ01000013">
    <property type="protein sequence ID" value="OYO21624.1"/>
    <property type="molecule type" value="Genomic_DNA"/>
</dbReference>
<protein>
    <submittedName>
        <fullName evidence="5">N-acetylglutaminylglutamine synthetase</fullName>
    </submittedName>
</protein>
<dbReference type="Pfam" id="PF08443">
    <property type="entry name" value="RimK"/>
    <property type="match status" value="2"/>
</dbReference>
<dbReference type="Pfam" id="PF00583">
    <property type="entry name" value="Acetyltransf_1"/>
    <property type="match status" value="1"/>
</dbReference>
<dbReference type="AlphaFoldDB" id="A0A255H514"/>
<dbReference type="InterPro" id="IPR011761">
    <property type="entry name" value="ATP-grasp"/>
</dbReference>
<comment type="caution">
    <text evidence="5">The sequence shown here is derived from an EMBL/GenBank/DDBJ whole genome shotgun (WGS) entry which is preliminary data.</text>
</comment>
<dbReference type="GO" id="GO:0009432">
    <property type="term" value="P:SOS response"/>
    <property type="evidence" value="ECO:0007669"/>
    <property type="project" value="TreeGrafter"/>
</dbReference>
<evidence type="ECO:0000313" key="6">
    <source>
        <dbReference type="Proteomes" id="UP000216311"/>
    </source>
</evidence>
<evidence type="ECO:0000259" key="4">
    <source>
        <dbReference type="PROSITE" id="PS51186"/>
    </source>
</evidence>
<dbReference type="SUPFAM" id="SSF55729">
    <property type="entry name" value="Acyl-CoA N-acyltransferases (Nat)"/>
    <property type="match status" value="1"/>
</dbReference>
<dbReference type="CDD" id="cd04301">
    <property type="entry name" value="NAT_SF"/>
    <property type="match status" value="1"/>
</dbReference>
<evidence type="ECO:0000259" key="3">
    <source>
        <dbReference type="PROSITE" id="PS50975"/>
    </source>
</evidence>
<keyword evidence="1" id="KW-0547">Nucleotide-binding</keyword>
<dbReference type="SUPFAM" id="SSF56059">
    <property type="entry name" value="Glutathione synthetase ATP-binding domain-like"/>
    <property type="match status" value="1"/>
</dbReference>
<reference evidence="5 6" key="1">
    <citation type="submission" date="2017-07" db="EMBL/GenBank/DDBJ databases">
        <title>Draft whole genome sequences of clinical Proprionibacteriaceae strains.</title>
        <authorList>
            <person name="Bernier A.-M."/>
            <person name="Bernard K."/>
            <person name="Domingo M.-C."/>
        </authorList>
    </citation>
    <scope>NUCLEOTIDE SEQUENCE [LARGE SCALE GENOMIC DNA]</scope>
    <source>
        <strain evidence="5 6">NML 130396</strain>
    </source>
</reference>
<dbReference type="OrthoDB" id="9803907at2"/>
<evidence type="ECO:0000313" key="5">
    <source>
        <dbReference type="EMBL" id="OYO21624.1"/>
    </source>
</evidence>
<dbReference type="InterPro" id="IPR016181">
    <property type="entry name" value="Acyl_CoA_acyltransferase"/>
</dbReference>
<dbReference type="PANTHER" id="PTHR21621">
    <property type="entry name" value="RIBOSOMAL PROTEIN S6 MODIFICATION PROTEIN"/>
    <property type="match status" value="1"/>
</dbReference>
<sequence length="576" mass="62283">MADRSARAVVAAPPGRGRPVSAGTPKAQDVVQDLGWGRLVFGNTFTDHERLGELLRDEATGRRDCCVYLPDAHVFIARHPQEFFIDPSLTYRLDLTAAEAYAEPSAALQIRPARDRADLAEMNAIYSRCQMVTADLDRMASHLTETPQVHYLVAVDTSDDRVIGTVTGVDHQSLFGDPEAGSSLWCLAVDPNASIPGVGVALVRALVRDFAERGLRRMDLSVLHDNAGAIELYERMGFVKVPELVVKRKNAINEQLFSGGPPEDLNALNPYARIIADEALRRGVRVTVLDGSTGYLQLEYGGRTVITRESLSQYTSAVAMSRCDDKRVSRTVVGEAGIRVPRGKVADFDESDHEFLAEIGTAVVKPVRGEQGAGITVRVTTGEQLDTALSRAGGAGAEVLIEEHVEGQDLRVVVIDGKVVAAAVRKPAEVVGTGDRSVRELIEVHSRRRSRASGGESKIPLDELTTVTVREEGWELDEVPPAGERILVRRTANLHTGGTIHDVTDQVSPALKEAAVAAAQAIGIPVSGIDLLVPEVEGDDYVFIEANERPGLANHEPQPVVQAFLDYLFPASAARR</sequence>
<dbReference type="PANTHER" id="PTHR21621:SF0">
    <property type="entry name" value="BETA-CITRYLGLUTAMATE SYNTHASE B-RELATED"/>
    <property type="match status" value="1"/>
</dbReference>
<evidence type="ECO:0000256" key="2">
    <source>
        <dbReference type="SAM" id="MobiDB-lite"/>
    </source>
</evidence>
<dbReference type="GO" id="GO:0005524">
    <property type="term" value="F:ATP binding"/>
    <property type="evidence" value="ECO:0007669"/>
    <property type="project" value="UniProtKB-UniRule"/>
</dbReference>
<dbReference type="InterPro" id="IPR013651">
    <property type="entry name" value="ATP-grasp_RimK-type"/>
</dbReference>
<dbReference type="Proteomes" id="UP000216311">
    <property type="component" value="Unassembled WGS sequence"/>
</dbReference>
<dbReference type="Gene3D" id="3.30.470.20">
    <property type="entry name" value="ATP-grasp fold, B domain"/>
    <property type="match status" value="2"/>
</dbReference>
<dbReference type="GO" id="GO:0018169">
    <property type="term" value="F:ribosomal S6-glutamic acid ligase activity"/>
    <property type="evidence" value="ECO:0007669"/>
    <property type="project" value="TreeGrafter"/>
</dbReference>
<keyword evidence="6" id="KW-1185">Reference proteome</keyword>
<proteinExistence type="predicted"/>
<feature type="domain" description="N-acetyltransferase" evidence="4">
    <location>
        <begin position="108"/>
        <end position="259"/>
    </location>
</feature>
<dbReference type="Gene3D" id="3.40.630.30">
    <property type="match status" value="1"/>
</dbReference>
<dbReference type="PROSITE" id="PS50975">
    <property type="entry name" value="ATP_GRASP"/>
    <property type="match status" value="1"/>
</dbReference>
<feature type="domain" description="ATP-grasp" evidence="3">
    <location>
        <begin position="330"/>
        <end position="573"/>
    </location>
</feature>
<name>A0A255H514_9ACTN</name>